<gene>
    <name evidence="1" type="ORF">MB824_03200</name>
</gene>
<reference evidence="1 2" key="1">
    <citation type="submission" date="2022-02" db="EMBL/GenBank/DDBJ databases">
        <title>Genome sequence data of Kingella unionensis sp. nov. strain CICC 24913 (CCUG 75125).</title>
        <authorList>
            <person name="Xiao M."/>
        </authorList>
    </citation>
    <scope>NUCLEOTIDE SEQUENCE [LARGE SCALE GENOMIC DNA]</scope>
    <source>
        <strain evidence="1 2">CICC 24913</strain>
    </source>
</reference>
<dbReference type="Pfam" id="PF06891">
    <property type="entry name" value="P2_Phage_GpR"/>
    <property type="match status" value="1"/>
</dbReference>
<keyword evidence="2" id="KW-1185">Reference proteome</keyword>
<sequence>MEKPASLRAEIERALPEIAANPEKLAMFVTDGRVQAYKSTLSHETAYTLSVLIENYSGGQDEVRAVIINWLQKHQADILHPGANADGRYTFEADILRHDAADLLIQLQLTERTRAIPGSDGRIIIDHPKNADHSDLQRVLGHKVP</sequence>
<name>A0ABS9NL44_9NEIS</name>
<accession>A0ABS9NL44</accession>
<dbReference type="RefSeq" id="WP_238745897.1">
    <property type="nucleotide sequence ID" value="NZ_JAKOOW010000009.1"/>
</dbReference>
<dbReference type="EMBL" id="JAKOOW010000009">
    <property type="protein sequence ID" value="MCG6503502.1"/>
    <property type="molecule type" value="Genomic_DNA"/>
</dbReference>
<dbReference type="Proteomes" id="UP001298424">
    <property type="component" value="Unassembled WGS sequence"/>
</dbReference>
<organism evidence="1 2">
    <name type="scientific">Kingella pumchi</name>
    <dbReference type="NCBI Taxonomy" id="2779506"/>
    <lineage>
        <taxon>Bacteria</taxon>
        <taxon>Pseudomonadati</taxon>
        <taxon>Pseudomonadota</taxon>
        <taxon>Betaproteobacteria</taxon>
        <taxon>Neisseriales</taxon>
        <taxon>Neisseriaceae</taxon>
        <taxon>Kingella</taxon>
    </lineage>
</organism>
<evidence type="ECO:0000313" key="1">
    <source>
        <dbReference type="EMBL" id="MCG6503502.1"/>
    </source>
</evidence>
<proteinExistence type="predicted"/>
<protein>
    <submittedName>
        <fullName evidence="1">Phage tail protein</fullName>
    </submittedName>
</protein>
<dbReference type="InterPro" id="IPR009678">
    <property type="entry name" value="Phage_tail_completion_R"/>
</dbReference>
<comment type="caution">
    <text evidence="1">The sequence shown here is derived from an EMBL/GenBank/DDBJ whole genome shotgun (WGS) entry which is preliminary data.</text>
</comment>
<evidence type="ECO:0000313" key="2">
    <source>
        <dbReference type="Proteomes" id="UP001298424"/>
    </source>
</evidence>